<reference evidence="2" key="1">
    <citation type="submission" date="2014-08" db="EMBL/GenBank/DDBJ databases">
        <authorList>
            <person name="Moulin L."/>
        </authorList>
    </citation>
    <scope>NUCLEOTIDE SEQUENCE [LARGE SCALE GENOMIC DNA]</scope>
</reference>
<dbReference type="AlphaFoldDB" id="A0A090DXU5"/>
<dbReference type="Proteomes" id="UP000045285">
    <property type="component" value="Unassembled WGS sequence"/>
</dbReference>
<organism evidence="1 2">
    <name type="scientific">Mesorhizobium plurifarium</name>
    <dbReference type="NCBI Taxonomy" id="69974"/>
    <lineage>
        <taxon>Bacteria</taxon>
        <taxon>Pseudomonadati</taxon>
        <taxon>Pseudomonadota</taxon>
        <taxon>Alphaproteobacteria</taxon>
        <taxon>Hyphomicrobiales</taxon>
        <taxon>Phyllobacteriaceae</taxon>
        <taxon>Mesorhizobium</taxon>
    </lineage>
</organism>
<dbReference type="EMBL" id="CCMZ01000023">
    <property type="protein sequence ID" value="CDX19270.1"/>
    <property type="molecule type" value="Genomic_DNA"/>
</dbReference>
<evidence type="ECO:0000313" key="1">
    <source>
        <dbReference type="EMBL" id="CDX19270.1"/>
    </source>
</evidence>
<evidence type="ECO:0000313" key="2">
    <source>
        <dbReference type="Proteomes" id="UP000045285"/>
    </source>
</evidence>
<evidence type="ECO:0008006" key="3">
    <source>
        <dbReference type="Google" id="ProtNLM"/>
    </source>
</evidence>
<dbReference type="STRING" id="69974.MPLDJ20_180096"/>
<gene>
    <name evidence="1" type="ORF">MPL3356_30092</name>
</gene>
<accession>A0A090DXU5</accession>
<sequence>MTYNLIRYGVKDASIAENRALAAKVFEALDETQPQSVRYLVLELENGEFVHLVGYDKDSSALTELDAFKAFGADHAGRRSTPLVRSPAKIVGDYRMLARVDEAVPA</sequence>
<keyword evidence="2" id="KW-1185">Reference proteome</keyword>
<name>A0A090DXU5_MESPL</name>
<protein>
    <recommendedName>
        <fullName evidence="3">ABM domain-containing protein</fullName>
    </recommendedName>
</protein>
<proteinExistence type="predicted"/>